<keyword evidence="2" id="KW-1185">Reference proteome</keyword>
<dbReference type="OrthoDB" id="3218228at2"/>
<dbReference type="Proteomes" id="UP000054537">
    <property type="component" value="Unassembled WGS sequence"/>
</dbReference>
<gene>
    <name evidence="1" type="ORF">MB27_02005</name>
</gene>
<evidence type="ECO:0000313" key="2">
    <source>
        <dbReference type="Proteomes" id="UP000054537"/>
    </source>
</evidence>
<proteinExistence type="predicted"/>
<organism evidence="1 2">
    <name type="scientific">Actinoplanes utahensis</name>
    <dbReference type="NCBI Taxonomy" id="1869"/>
    <lineage>
        <taxon>Bacteria</taxon>
        <taxon>Bacillati</taxon>
        <taxon>Actinomycetota</taxon>
        <taxon>Actinomycetes</taxon>
        <taxon>Micromonosporales</taxon>
        <taxon>Micromonosporaceae</taxon>
        <taxon>Actinoplanes</taxon>
    </lineage>
</organism>
<sequence length="63" mass="6859">MGPRELPCDGWVDVWIDSGAGPGHTRRVRTCRLELAADLDDGQGTSAFYMLYHPAQAGDDPRG</sequence>
<comment type="caution">
    <text evidence="1">The sequence shown here is derived from an EMBL/GenBank/DDBJ whole genome shotgun (WGS) entry which is preliminary data.</text>
</comment>
<dbReference type="EMBL" id="JRTT01000002">
    <property type="protein sequence ID" value="KHD78901.1"/>
    <property type="molecule type" value="Genomic_DNA"/>
</dbReference>
<accession>A0A0A6UU53</accession>
<reference evidence="1 2" key="1">
    <citation type="submission" date="2014-10" db="EMBL/GenBank/DDBJ databases">
        <title>Draft genome sequence of Actinoplanes utahensis NRRL 12052.</title>
        <authorList>
            <person name="Velasco-Bucheli B."/>
            <person name="del Cerro C."/>
            <person name="Hormigo D."/>
            <person name="Garcia J.L."/>
            <person name="Acebal C."/>
            <person name="Arroyo M."/>
            <person name="de la Mata I."/>
        </authorList>
    </citation>
    <scope>NUCLEOTIDE SEQUENCE [LARGE SCALE GENOMIC DNA]</scope>
    <source>
        <strain evidence="1 2">NRRL 12052</strain>
    </source>
</reference>
<dbReference type="AlphaFoldDB" id="A0A0A6UU53"/>
<dbReference type="RefSeq" id="WP_043521998.1">
    <property type="nucleotide sequence ID" value="NZ_BAABKU010000001.1"/>
</dbReference>
<name>A0A0A6UU53_ACTUT</name>
<protein>
    <submittedName>
        <fullName evidence="1">Uncharacterized protein</fullName>
    </submittedName>
</protein>
<evidence type="ECO:0000313" key="1">
    <source>
        <dbReference type="EMBL" id="KHD78901.1"/>
    </source>
</evidence>